<evidence type="ECO:0000313" key="2">
    <source>
        <dbReference type="EMBL" id="GGD52880.1"/>
    </source>
</evidence>
<dbReference type="AlphaFoldDB" id="A0A917DP42"/>
<feature type="domain" description="Cyclic nucleotide-binding" evidence="1">
    <location>
        <begin position="34"/>
        <end position="112"/>
    </location>
</feature>
<sequence>MQSAIEIFLDSVKEICPDISDEYLLYFASKVSVQELNKKEYFVHADKVQKSIGFITKGLVRAYFIDPDGDEKTVGFYAEGDYATHYPAFIAQKPSRYFIQCLEPTSLICLSFENQQLLYKYSPFFERYGRIVAEEVLKAQQNRIESFIFETPEERYLNFMQSNSALFNRISLSHLCSFLGIERQSLTRIRQRIAH</sequence>
<evidence type="ECO:0000259" key="1">
    <source>
        <dbReference type="Pfam" id="PF00027"/>
    </source>
</evidence>
<accession>A0A917DP42</accession>
<dbReference type="RefSeq" id="WP_188765564.1">
    <property type="nucleotide sequence ID" value="NZ_BMKK01000003.1"/>
</dbReference>
<dbReference type="Gene3D" id="2.60.120.10">
    <property type="entry name" value="Jelly Rolls"/>
    <property type="match status" value="1"/>
</dbReference>
<gene>
    <name evidence="2" type="ORF">GCM10011514_16260</name>
</gene>
<evidence type="ECO:0000313" key="3">
    <source>
        <dbReference type="Proteomes" id="UP000609064"/>
    </source>
</evidence>
<keyword evidence="3" id="KW-1185">Reference proteome</keyword>
<reference evidence="2" key="2">
    <citation type="submission" date="2020-09" db="EMBL/GenBank/DDBJ databases">
        <authorList>
            <person name="Sun Q."/>
            <person name="Zhou Y."/>
        </authorList>
    </citation>
    <scope>NUCLEOTIDE SEQUENCE</scope>
    <source>
        <strain evidence="2">CGMCC 1.15958</strain>
    </source>
</reference>
<organism evidence="2 3">
    <name type="scientific">Emticicia aquatilis</name>
    <dbReference type="NCBI Taxonomy" id="1537369"/>
    <lineage>
        <taxon>Bacteria</taxon>
        <taxon>Pseudomonadati</taxon>
        <taxon>Bacteroidota</taxon>
        <taxon>Cytophagia</taxon>
        <taxon>Cytophagales</taxon>
        <taxon>Leadbetterellaceae</taxon>
        <taxon>Emticicia</taxon>
    </lineage>
</organism>
<comment type="caution">
    <text evidence="2">The sequence shown here is derived from an EMBL/GenBank/DDBJ whole genome shotgun (WGS) entry which is preliminary data.</text>
</comment>
<reference evidence="2" key="1">
    <citation type="journal article" date="2014" name="Int. J. Syst. Evol. Microbiol.">
        <title>Complete genome sequence of Corynebacterium casei LMG S-19264T (=DSM 44701T), isolated from a smear-ripened cheese.</title>
        <authorList>
            <consortium name="US DOE Joint Genome Institute (JGI-PGF)"/>
            <person name="Walter F."/>
            <person name="Albersmeier A."/>
            <person name="Kalinowski J."/>
            <person name="Ruckert C."/>
        </authorList>
    </citation>
    <scope>NUCLEOTIDE SEQUENCE</scope>
    <source>
        <strain evidence="2">CGMCC 1.15958</strain>
    </source>
</reference>
<dbReference type="InterPro" id="IPR018490">
    <property type="entry name" value="cNMP-bd_dom_sf"/>
</dbReference>
<dbReference type="SUPFAM" id="SSF51206">
    <property type="entry name" value="cAMP-binding domain-like"/>
    <property type="match status" value="1"/>
</dbReference>
<proteinExistence type="predicted"/>
<dbReference type="CDD" id="cd00038">
    <property type="entry name" value="CAP_ED"/>
    <property type="match status" value="1"/>
</dbReference>
<dbReference type="InterPro" id="IPR000595">
    <property type="entry name" value="cNMP-bd_dom"/>
</dbReference>
<dbReference type="InterPro" id="IPR014710">
    <property type="entry name" value="RmlC-like_jellyroll"/>
</dbReference>
<protein>
    <submittedName>
        <fullName evidence="2">cAMP-binding protein</fullName>
    </submittedName>
</protein>
<dbReference type="Proteomes" id="UP000609064">
    <property type="component" value="Unassembled WGS sequence"/>
</dbReference>
<dbReference type="EMBL" id="BMKK01000003">
    <property type="protein sequence ID" value="GGD52880.1"/>
    <property type="molecule type" value="Genomic_DNA"/>
</dbReference>
<dbReference type="Pfam" id="PF00027">
    <property type="entry name" value="cNMP_binding"/>
    <property type="match status" value="1"/>
</dbReference>
<name>A0A917DP42_9BACT</name>